<dbReference type="Pfam" id="PF04039">
    <property type="entry name" value="MnhB"/>
    <property type="match status" value="1"/>
</dbReference>
<feature type="transmembrane region" description="Helical" evidence="7">
    <location>
        <begin position="96"/>
        <end position="118"/>
    </location>
</feature>
<comment type="caution">
    <text evidence="10">The sequence shown here is derived from an EMBL/GenBank/DDBJ whole genome shotgun (WGS) entry which is preliminary data.</text>
</comment>
<dbReference type="InterPro" id="IPR042106">
    <property type="entry name" value="Nuo/plastoQ_OxRdtase_6_NuoJ"/>
</dbReference>
<organism evidence="10 11">
    <name type="scientific">Aliidiomarina haloalkalitolerans</name>
    <dbReference type="NCBI Taxonomy" id="859059"/>
    <lineage>
        <taxon>Bacteria</taxon>
        <taxon>Pseudomonadati</taxon>
        <taxon>Pseudomonadota</taxon>
        <taxon>Gammaproteobacteria</taxon>
        <taxon>Alteromonadales</taxon>
        <taxon>Idiomarinaceae</taxon>
        <taxon>Aliidiomarina</taxon>
    </lineage>
</organism>
<feature type="transmembrane region" description="Helical" evidence="7">
    <location>
        <begin position="201"/>
        <end position="224"/>
    </location>
</feature>
<evidence type="ECO:0000256" key="6">
    <source>
        <dbReference type="ARBA" id="ARBA00023136"/>
    </source>
</evidence>
<evidence type="ECO:0000259" key="9">
    <source>
        <dbReference type="Pfam" id="PF13244"/>
    </source>
</evidence>
<dbReference type="PANTHER" id="PTHR33932:SF4">
    <property type="entry name" value="NA(+)_H(+) ANTIPORTER SUBUNIT B"/>
    <property type="match status" value="1"/>
</dbReference>
<keyword evidence="5 7" id="KW-1133">Transmembrane helix</keyword>
<dbReference type="Pfam" id="PF13244">
    <property type="entry name" value="MbhD"/>
    <property type="match status" value="1"/>
</dbReference>
<dbReference type="PANTHER" id="PTHR33932">
    <property type="entry name" value="NA(+)/H(+) ANTIPORTER SUBUNIT B"/>
    <property type="match status" value="1"/>
</dbReference>
<evidence type="ECO:0000256" key="4">
    <source>
        <dbReference type="ARBA" id="ARBA00022692"/>
    </source>
</evidence>
<dbReference type="Gene3D" id="1.20.120.1200">
    <property type="entry name" value="NADH-ubiquinone/plastoquinone oxidoreductase chain 6, subunit NuoJ"/>
    <property type="match status" value="1"/>
</dbReference>
<proteinExistence type="inferred from homology"/>
<keyword evidence="11" id="KW-1185">Reference proteome</keyword>
<protein>
    <submittedName>
        <fullName evidence="10">Sodium:proton antiporter</fullName>
    </submittedName>
</protein>
<sequence length="347" mass="36772">MMWFDLALGLGLIIAAIGVFRSEDLFRAVVLFVTFGILLALTWLRLQAPDLALAEAAIGAGITGVLLLDTLGVFRQHEQDINPRSSSQLPDISRQWAANVLALIACISAAGLLAWSLFNTLKMPAPHHNLVTVVEANIAYSGVSHGITAVLLNFRSYDTLLEVAVLLVAIVIGIGLRERVTTSANATSDEGQSKLSEPPALLTSLVRLLLPLLLITAIFVLWAGSTRPGGAFQAGALIAAAGVLARLGQIDIAARVTTILRLGLTLGVFIFLIVAVSPMLTGKPFLTYPAGWEGTLILLIEFMLTISIGLILLSLFIQAPRPRIPAPVRNAIPATGPNAETNKGGDQ</sequence>
<evidence type="ECO:0000256" key="2">
    <source>
        <dbReference type="ARBA" id="ARBA00009425"/>
    </source>
</evidence>
<dbReference type="GO" id="GO:0005886">
    <property type="term" value="C:plasma membrane"/>
    <property type="evidence" value="ECO:0007669"/>
    <property type="project" value="UniProtKB-SubCell"/>
</dbReference>
<evidence type="ECO:0000313" key="11">
    <source>
        <dbReference type="Proteomes" id="UP000288212"/>
    </source>
</evidence>
<reference evidence="10 11" key="1">
    <citation type="journal article" date="2011" name="Front. Microbiol.">
        <title>Genomic signatures of strain selection and enhancement in Bacillus atrophaeus var. globigii, a historical biowarfare simulant.</title>
        <authorList>
            <person name="Gibbons H.S."/>
            <person name="Broomall S.M."/>
            <person name="McNew L.A."/>
            <person name="Daligault H."/>
            <person name="Chapman C."/>
            <person name="Bruce D."/>
            <person name="Karavis M."/>
            <person name="Krepps M."/>
            <person name="McGregor P.A."/>
            <person name="Hong C."/>
            <person name="Park K.H."/>
            <person name="Akmal A."/>
            <person name="Feldman A."/>
            <person name="Lin J.S."/>
            <person name="Chang W.E."/>
            <person name="Higgs B.W."/>
            <person name="Demirev P."/>
            <person name="Lindquist J."/>
            <person name="Liem A."/>
            <person name="Fochler E."/>
            <person name="Read T.D."/>
            <person name="Tapia R."/>
            <person name="Johnson S."/>
            <person name="Bishop-Lilly K.A."/>
            <person name="Detter C."/>
            <person name="Han C."/>
            <person name="Sozhamannan S."/>
            <person name="Rosenzweig C.N."/>
            <person name="Skowronski E.W."/>
        </authorList>
    </citation>
    <scope>NUCLEOTIDE SEQUENCE [LARGE SCALE GENOMIC DNA]</scope>
    <source>
        <strain evidence="10 11">AK5</strain>
    </source>
</reference>
<feature type="transmembrane region" description="Helical" evidence="7">
    <location>
        <begin position="296"/>
        <end position="317"/>
    </location>
</feature>
<feature type="transmembrane region" description="Helical" evidence="7">
    <location>
        <begin position="160"/>
        <end position="180"/>
    </location>
</feature>
<feature type="transmembrane region" description="Helical" evidence="7">
    <location>
        <begin position="230"/>
        <end position="247"/>
    </location>
</feature>
<evidence type="ECO:0000313" key="10">
    <source>
        <dbReference type="EMBL" id="RUO18711.1"/>
    </source>
</evidence>
<feature type="transmembrane region" description="Helical" evidence="7">
    <location>
        <begin position="25"/>
        <end position="44"/>
    </location>
</feature>
<dbReference type="Proteomes" id="UP000288212">
    <property type="component" value="Unassembled WGS sequence"/>
</dbReference>
<comment type="similarity">
    <text evidence="2">Belongs to the CPA3 antiporters (TC 2.A.63) subunit B family.</text>
</comment>
<evidence type="ECO:0000256" key="5">
    <source>
        <dbReference type="ARBA" id="ARBA00022989"/>
    </source>
</evidence>
<keyword evidence="6 7" id="KW-0472">Membrane</keyword>
<evidence type="ECO:0000259" key="8">
    <source>
        <dbReference type="Pfam" id="PF04039"/>
    </source>
</evidence>
<gene>
    <name evidence="10" type="ORF">CWE06_10740</name>
</gene>
<dbReference type="OrthoDB" id="4962908at2"/>
<dbReference type="EMBL" id="PIPI01000008">
    <property type="protein sequence ID" value="RUO18711.1"/>
    <property type="molecule type" value="Genomic_DNA"/>
</dbReference>
<evidence type="ECO:0000256" key="3">
    <source>
        <dbReference type="ARBA" id="ARBA00022475"/>
    </source>
</evidence>
<dbReference type="RefSeq" id="WP_126793979.1">
    <property type="nucleotide sequence ID" value="NZ_PIPI01000008.1"/>
</dbReference>
<keyword evidence="3" id="KW-1003">Cell membrane</keyword>
<dbReference type="AlphaFoldDB" id="A0A432VR16"/>
<feature type="transmembrane region" description="Helical" evidence="7">
    <location>
        <begin position="56"/>
        <end position="76"/>
    </location>
</feature>
<accession>A0A432VR16</accession>
<keyword evidence="4 7" id="KW-0812">Transmembrane</keyword>
<evidence type="ECO:0000256" key="7">
    <source>
        <dbReference type="SAM" id="Phobius"/>
    </source>
</evidence>
<feature type="domain" description="MrpA C-terminal/MbhD" evidence="9">
    <location>
        <begin position="11"/>
        <end position="71"/>
    </location>
</feature>
<dbReference type="InterPro" id="IPR025383">
    <property type="entry name" value="MrpA_C/MbhD"/>
</dbReference>
<dbReference type="InterPro" id="IPR050622">
    <property type="entry name" value="CPA3_antiporter_subunitB"/>
</dbReference>
<name>A0A432VR16_9GAMM</name>
<evidence type="ECO:0000256" key="1">
    <source>
        <dbReference type="ARBA" id="ARBA00004651"/>
    </source>
</evidence>
<feature type="domain" description="Na+/H+ antiporter MnhB subunit-related protein" evidence="8">
    <location>
        <begin position="202"/>
        <end position="310"/>
    </location>
</feature>
<comment type="subcellular location">
    <subcellularLocation>
        <location evidence="1">Cell membrane</location>
        <topology evidence="1">Multi-pass membrane protein</topology>
    </subcellularLocation>
</comment>
<dbReference type="InterPro" id="IPR007182">
    <property type="entry name" value="MnhB"/>
</dbReference>
<feature type="transmembrane region" description="Helical" evidence="7">
    <location>
        <begin position="259"/>
        <end position="276"/>
    </location>
</feature>